<dbReference type="InterPro" id="IPR011042">
    <property type="entry name" value="6-blade_b-propeller_TolB-like"/>
</dbReference>
<gene>
    <name evidence="2" type="ORF">G7B40_030260</name>
</gene>
<dbReference type="Gene3D" id="2.120.10.30">
    <property type="entry name" value="TolB, C-terminal domain"/>
    <property type="match status" value="1"/>
</dbReference>
<dbReference type="Pfam" id="PF07995">
    <property type="entry name" value="GSDH"/>
    <property type="match status" value="1"/>
</dbReference>
<evidence type="ECO:0000313" key="2">
    <source>
        <dbReference type="EMBL" id="MDR9898809.1"/>
    </source>
</evidence>
<reference evidence="3" key="1">
    <citation type="journal article" date="2021" name="Science">
        <title>Hunting the eagle killer: A cyanobacterial neurotoxin causes vacuolar myelinopathy.</title>
        <authorList>
            <person name="Breinlinger S."/>
            <person name="Phillips T.J."/>
            <person name="Haram B.N."/>
            <person name="Mares J."/>
            <person name="Martinez Yerena J.A."/>
            <person name="Hrouzek P."/>
            <person name="Sobotka R."/>
            <person name="Henderson W.M."/>
            <person name="Schmieder P."/>
            <person name="Williams S.M."/>
            <person name="Lauderdale J.D."/>
            <person name="Wilde H.D."/>
            <person name="Gerrin W."/>
            <person name="Kust A."/>
            <person name="Washington J.W."/>
            <person name="Wagner C."/>
            <person name="Geier B."/>
            <person name="Liebeke M."/>
            <person name="Enke H."/>
            <person name="Niedermeyer T.H.J."/>
            <person name="Wilde S.B."/>
        </authorList>
    </citation>
    <scope>NUCLEOTIDE SEQUENCE [LARGE SCALE GENOMIC DNA]</scope>
    <source>
        <strain evidence="3">Thurmond2011</strain>
    </source>
</reference>
<dbReference type="InterPro" id="IPR012938">
    <property type="entry name" value="Glc/Sorbosone_DH"/>
</dbReference>
<evidence type="ECO:0000259" key="1">
    <source>
        <dbReference type="Pfam" id="PF07995"/>
    </source>
</evidence>
<dbReference type="SUPFAM" id="SSF50952">
    <property type="entry name" value="Soluble quinoprotein glucose dehydrogenase"/>
    <property type="match status" value="1"/>
</dbReference>
<sequence>MLSKSDNKRRISNYIKEFISWPWFCLILFLTVTFSTIAFAQITTNPIPDPIVKSGLAVGLQEIVKIPDSGSADQPSAQLNLLANAKDGSGRSFVNDTHGKLYIIINGVASVYLDLKSVVGAGFRDNSQQGFSYFAFHPQFATNGLFYTVHAENKDTGTPDFPVIKTVVDNNKNVIASSHHDVIREWTASDPTANTFSGTFRELIRIEQPYGDHNLGQLAFNPNANPGDADYGMLYIATGDGGSDGFPVGRTDPLDNAQDLSTPLGKILRIDPLGNNSANGKYGIPSDNPFVNSGNSATLGEIWAYGLRNPHRFSWDTGGDGKMLISDIGQAFIEEVNLGKKGANYGWPDREGTFLTDRNNINVIFPLPANDVDFNYTYPVAQYEHDIPPDAVGFYGIAIAGGFVYRGSVIPELVGQYIFADFANDGRFFNVPVDNLIDGQQATINELRLFDGTQERSFLQIVGNSRSEARFGIDEQRELYVTSKSDGKVRKIVSSGQSG</sequence>
<organism evidence="2 3">
    <name type="scientific">Aetokthonos hydrillicola Thurmond2011</name>
    <dbReference type="NCBI Taxonomy" id="2712845"/>
    <lineage>
        <taxon>Bacteria</taxon>
        <taxon>Bacillati</taxon>
        <taxon>Cyanobacteriota</taxon>
        <taxon>Cyanophyceae</taxon>
        <taxon>Nostocales</taxon>
        <taxon>Hapalosiphonaceae</taxon>
        <taxon>Aetokthonos</taxon>
    </lineage>
</organism>
<name>A0AAP5IEB9_9CYAN</name>
<evidence type="ECO:0000313" key="3">
    <source>
        <dbReference type="Proteomes" id="UP000667802"/>
    </source>
</evidence>
<protein>
    <submittedName>
        <fullName evidence="2">PQQ-dependent sugar dehydrogenase</fullName>
    </submittedName>
</protein>
<accession>A0AAP5IEB9</accession>
<proteinExistence type="predicted"/>
<dbReference type="EMBL" id="JAALHA020000020">
    <property type="protein sequence ID" value="MDR9898809.1"/>
    <property type="molecule type" value="Genomic_DNA"/>
</dbReference>
<dbReference type="AlphaFoldDB" id="A0AAP5IEB9"/>
<dbReference type="PANTHER" id="PTHR19328">
    <property type="entry name" value="HEDGEHOG-INTERACTING PROTEIN"/>
    <property type="match status" value="1"/>
</dbReference>
<feature type="domain" description="Glucose/Sorbosone dehydrogenase" evidence="1">
    <location>
        <begin position="90"/>
        <end position="422"/>
    </location>
</feature>
<dbReference type="InterPro" id="IPR011041">
    <property type="entry name" value="Quinoprot_gluc/sorb_DH_b-prop"/>
</dbReference>
<comment type="caution">
    <text evidence="2">The sequence shown here is derived from an EMBL/GenBank/DDBJ whole genome shotgun (WGS) entry which is preliminary data.</text>
</comment>
<keyword evidence="3" id="KW-1185">Reference proteome</keyword>
<dbReference type="RefSeq" id="WP_208344741.1">
    <property type="nucleotide sequence ID" value="NZ_CAWQFN010000535.1"/>
</dbReference>
<dbReference type="PANTHER" id="PTHR19328:SF75">
    <property type="entry name" value="ALDOSE SUGAR DEHYDROGENASE YLII"/>
    <property type="match status" value="1"/>
</dbReference>
<dbReference type="Proteomes" id="UP000667802">
    <property type="component" value="Unassembled WGS sequence"/>
</dbReference>